<dbReference type="InterPro" id="IPR020016">
    <property type="entry name" value="Decahaem-assoc_OM_MtrB/PioB"/>
</dbReference>
<reference evidence="2 3" key="1">
    <citation type="submission" date="2020-02" db="EMBL/GenBank/DDBJ databases">
        <title>Shewanella WXL01 sp. nov., a marine bacterium isolated from green algae in Luhuitou Fringing Reef (Northern South China Sea).</title>
        <authorList>
            <person name="Wang X."/>
        </authorList>
    </citation>
    <scope>NUCLEOTIDE SEQUENCE [LARGE SCALE GENOMIC DNA]</scope>
    <source>
        <strain evidence="2 3">MCCC 1A01895</strain>
    </source>
</reference>
<proteinExistence type="predicted"/>
<sequence>MSFKLNMITLAMTLAATPAMAANFSVGNANTDAVNFSQYECKRCTQTQGYTGEVSVNAGYNSVDDIHAGNALGTAEDSTISAISGDLHYQNEEGYQAKLQTHLLGMDNGFARFSAGKSGVYSINLDYDSIKTYQAGNIESPFWHNNGMLTVSDTMRVLDLAQQREKIGLGVELKQDLLDSRFIANASFSQEDKTGHKSSSLVAPNPINFGLPVDARTKQLDADINISGDNWLAALAYQGSYYENKITHISLPHLYDVQAATPDNQAHLVSLSGQYQLNHTVMSGRLASGRMIQDEDLITVSDSPLQSWDGQVDTLDGRFAISTMFTHRLRLGASFAYSDRDNHSSTTEFTQYNYNSVTGTFRQNKPQDITRHTYKLSANYRIASGYRLQTGYDRKAVARTFTDREQTHDDSLWMKLNVRAFDKFNVSIKGEHANRSGSEYEASKETSSENNTLLRKYYLADRKRNAVELNINHMPNNWISVDLSTRYANDDYHNTQIGLTEAQDYGYNFNVNLQFSKFLSAYGFGAQQWINSNQAGSQSYGAADWQADVEDQFIHLGAGLNYGGLMQDKLNLGLDYSFSNSISDTYPTGSDTGELYDDYYSYHHSTSAYANYAIDEQMALKLTYRYERYFDTDAATVGVNDIPGMITLGDINHNYNAHQVMLSFTYKLH</sequence>
<dbReference type="NCBIfam" id="TIGR03509">
    <property type="entry name" value="OMP_MtrB_PioB"/>
    <property type="match status" value="1"/>
</dbReference>
<feature type="chain" id="PRO_5046739163" evidence="1">
    <location>
        <begin position="22"/>
        <end position="669"/>
    </location>
</feature>
<dbReference type="EMBL" id="JAAIKR010000025">
    <property type="protein sequence ID" value="MBR9729595.1"/>
    <property type="molecule type" value="Genomic_DNA"/>
</dbReference>
<keyword evidence="1" id="KW-0732">Signal</keyword>
<accession>A0ABS5I8F1</accession>
<protein>
    <submittedName>
        <fullName evidence="2">MtrB/PioB family decaheme-associated outer membrane protein</fullName>
    </submittedName>
</protein>
<name>A0ABS5I8F1_9GAMM</name>
<keyword evidence="3" id="KW-1185">Reference proteome</keyword>
<organism evidence="2 3">
    <name type="scientific">Shewanella intestini</name>
    <dbReference type="NCBI Taxonomy" id="2017544"/>
    <lineage>
        <taxon>Bacteria</taxon>
        <taxon>Pseudomonadati</taxon>
        <taxon>Pseudomonadota</taxon>
        <taxon>Gammaproteobacteria</taxon>
        <taxon>Alteromonadales</taxon>
        <taxon>Shewanellaceae</taxon>
        <taxon>Shewanella</taxon>
    </lineage>
</organism>
<evidence type="ECO:0000256" key="1">
    <source>
        <dbReference type="SAM" id="SignalP"/>
    </source>
</evidence>
<dbReference type="Pfam" id="PF11854">
    <property type="entry name" value="MtrB_PioB"/>
    <property type="match status" value="1"/>
</dbReference>
<comment type="caution">
    <text evidence="2">The sequence shown here is derived from an EMBL/GenBank/DDBJ whole genome shotgun (WGS) entry which is preliminary data.</text>
</comment>
<dbReference type="Proteomes" id="UP000811844">
    <property type="component" value="Unassembled WGS sequence"/>
</dbReference>
<dbReference type="RefSeq" id="WP_153666215.1">
    <property type="nucleotide sequence ID" value="NZ_JAAIKR010000025.1"/>
</dbReference>
<feature type="signal peptide" evidence="1">
    <location>
        <begin position="1"/>
        <end position="21"/>
    </location>
</feature>
<evidence type="ECO:0000313" key="3">
    <source>
        <dbReference type="Proteomes" id="UP000811844"/>
    </source>
</evidence>
<evidence type="ECO:0000313" key="2">
    <source>
        <dbReference type="EMBL" id="MBR9729595.1"/>
    </source>
</evidence>
<gene>
    <name evidence="2" type="ORF">G3R48_16625</name>
</gene>